<dbReference type="EMBL" id="JALNTZ010001756">
    <property type="protein sequence ID" value="KAJ3623606.1"/>
    <property type="molecule type" value="Genomic_DNA"/>
</dbReference>
<evidence type="ECO:0000313" key="3">
    <source>
        <dbReference type="Proteomes" id="UP001168821"/>
    </source>
</evidence>
<name>A0AA38LZG1_9CUCU</name>
<accession>A0AA38LZG1</accession>
<feature type="region of interest" description="Disordered" evidence="1">
    <location>
        <begin position="1"/>
        <end position="26"/>
    </location>
</feature>
<keyword evidence="3" id="KW-1185">Reference proteome</keyword>
<reference evidence="2" key="1">
    <citation type="journal article" date="2023" name="G3 (Bethesda)">
        <title>Whole genome assemblies of Zophobas morio and Tenebrio molitor.</title>
        <authorList>
            <person name="Kaur S."/>
            <person name="Stinson S.A."/>
            <person name="diCenzo G.C."/>
        </authorList>
    </citation>
    <scope>NUCLEOTIDE SEQUENCE</scope>
    <source>
        <strain evidence="2">QUZm001</strain>
    </source>
</reference>
<organism evidence="2 3">
    <name type="scientific">Zophobas morio</name>
    <dbReference type="NCBI Taxonomy" id="2755281"/>
    <lineage>
        <taxon>Eukaryota</taxon>
        <taxon>Metazoa</taxon>
        <taxon>Ecdysozoa</taxon>
        <taxon>Arthropoda</taxon>
        <taxon>Hexapoda</taxon>
        <taxon>Insecta</taxon>
        <taxon>Pterygota</taxon>
        <taxon>Neoptera</taxon>
        <taxon>Endopterygota</taxon>
        <taxon>Coleoptera</taxon>
        <taxon>Polyphaga</taxon>
        <taxon>Cucujiformia</taxon>
        <taxon>Tenebrionidae</taxon>
        <taxon>Zophobas</taxon>
    </lineage>
</organism>
<dbReference type="Proteomes" id="UP001168821">
    <property type="component" value="Unassembled WGS sequence"/>
</dbReference>
<evidence type="ECO:0000256" key="1">
    <source>
        <dbReference type="SAM" id="MobiDB-lite"/>
    </source>
</evidence>
<evidence type="ECO:0000313" key="2">
    <source>
        <dbReference type="EMBL" id="KAJ3623606.1"/>
    </source>
</evidence>
<sequence length="99" mass="10772">MFPPFSEFCKPSGTKPKKSNPTQPTRTHQILVEFIWNKNCIDPLGRRPGGITHVAPSADSAANGRARRRSGGARLAGGALVEIKLPWKKLGHAHGQCYV</sequence>
<comment type="caution">
    <text evidence="2">The sequence shown here is derived from an EMBL/GenBank/DDBJ whole genome shotgun (WGS) entry which is preliminary data.</text>
</comment>
<dbReference type="AlphaFoldDB" id="A0AA38LZG1"/>
<proteinExistence type="predicted"/>
<gene>
    <name evidence="2" type="ORF">Zmor_004403</name>
</gene>
<protein>
    <submittedName>
        <fullName evidence="2">Uncharacterized protein</fullName>
    </submittedName>
</protein>